<evidence type="ECO:0000256" key="3">
    <source>
        <dbReference type="PROSITE-ProRule" id="PRU01100"/>
    </source>
</evidence>
<evidence type="ECO:0000256" key="4">
    <source>
        <dbReference type="SAM" id="MobiDB-lite"/>
    </source>
</evidence>
<feature type="active site" description="Proton donor" evidence="3">
    <location>
        <position position="196"/>
    </location>
</feature>
<feature type="region of interest" description="Disordered" evidence="4">
    <location>
        <begin position="46"/>
        <end position="68"/>
    </location>
</feature>
<keyword evidence="1 3" id="KW-0378">Hydrolase</keyword>
<evidence type="ECO:0000313" key="8">
    <source>
        <dbReference type="Proteomes" id="UP000238083"/>
    </source>
</evidence>
<dbReference type="AlphaFoldDB" id="A0A2T0R5I0"/>
<evidence type="ECO:0000256" key="5">
    <source>
        <dbReference type="SAM" id="Phobius"/>
    </source>
</evidence>
<keyword evidence="5" id="KW-0472">Membrane</keyword>
<evidence type="ECO:0000256" key="1">
    <source>
        <dbReference type="ARBA" id="ARBA00022801"/>
    </source>
</evidence>
<comment type="similarity">
    <text evidence="3">Belongs to the glycosyl hydrolase 26 family.</text>
</comment>
<evidence type="ECO:0000259" key="6">
    <source>
        <dbReference type="PROSITE" id="PS51764"/>
    </source>
</evidence>
<dbReference type="Proteomes" id="UP000238083">
    <property type="component" value="Unassembled WGS sequence"/>
</dbReference>
<organism evidence="7 8">
    <name type="scientific">Kineococcus rhizosphaerae</name>
    <dbReference type="NCBI Taxonomy" id="559628"/>
    <lineage>
        <taxon>Bacteria</taxon>
        <taxon>Bacillati</taxon>
        <taxon>Actinomycetota</taxon>
        <taxon>Actinomycetes</taxon>
        <taxon>Kineosporiales</taxon>
        <taxon>Kineosporiaceae</taxon>
        <taxon>Kineococcus</taxon>
    </lineage>
</organism>
<name>A0A2T0R5I0_9ACTN</name>
<reference evidence="7 8" key="1">
    <citation type="submission" date="2018-03" db="EMBL/GenBank/DDBJ databases">
        <title>Genomic Encyclopedia of Archaeal and Bacterial Type Strains, Phase II (KMG-II): from individual species to whole genera.</title>
        <authorList>
            <person name="Goeker M."/>
        </authorList>
    </citation>
    <scope>NUCLEOTIDE SEQUENCE [LARGE SCALE GENOMIC DNA]</scope>
    <source>
        <strain evidence="7 8">DSM 19711</strain>
    </source>
</reference>
<keyword evidence="8" id="KW-1185">Reference proteome</keyword>
<dbReference type="EMBL" id="PVZF01000004">
    <property type="protein sequence ID" value="PRY16026.1"/>
    <property type="molecule type" value="Genomic_DNA"/>
</dbReference>
<dbReference type="Pfam" id="PF02156">
    <property type="entry name" value="Glyco_hydro_26"/>
    <property type="match status" value="1"/>
</dbReference>
<dbReference type="Gene3D" id="3.20.20.80">
    <property type="entry name" value="Glycosidases"/>
    <property type="match status" value="1"/>
</dbReference>
<feature type="active site" description="Nucleophile" evidence="3">
    <location>
        <position position="310"/>
    </location>
</feature>
<feature type="region of interest" description="Disordered" evidence="4">
    <location>
        <begin position="1"/>
        <end position="23"/>
    </location>
</feature>
<sequence>MVDTTHQESPATGGPKPPRKHGRRKVIGAGVGVLAAAAAGAGVWWGTRDTSGPATPAAPQPTPHTWQPRAHVPAADLDSKWIGVQTHDVAVAQQFEDYLGRPLNCVVVFGAETDWPAIEGPWFAIDAPQGQDWAQWVRDDPDNHTLVISTAMVPKNPDDDWRARGAAGEYDEHWVKFGQNLVDAGLGSSIVRIGWELNGKWYATHYVGDTADKREQWKEYFRRIVKAMEVEGSNFEVDFNIAEGPQNSVSIEDLYPGDDYVDVIGVDVYDSYISPIDPTARWQAKDEKVNSISAVVDFAASRDKPVSFPEWAMVASGSTQGGGDSPEFVNQMADVMKAANLRYQAYFNTPDGGVGMTLADAPNGSEAFLKRFGASGDVVPDGS</sequence>
<dbReference type="SUPFAM" id="SSF51445">
    <property type="entry name" value="(Trans)glycosidases"/>
    <property type="match status" value="1"/>
</dbReference>
<feature type="transmembrane region" description="Helical" evidence="5">
    <location>
        <begin position="26"/>
        <end position="46"/>
    </location>
</feature>
<proteinExistence type="inferred from homology"/>
<comment type="caution">
    <text evidence="7">The sequence shown here is derived from an EMBL/GenBank/DDBJ whole genome shotgun (WGS) entry which is preliminary data.</text>
</comment>
<dbReference type="InterPro" id="IPR022790">
    <property type="entry name" value="GH26_dom"/>
</dbReference>
<dbReference type="GO" id="GO:0004553">
    <property type="term" value="F:hydrolase activity, hydrolyzing O-glycosyl compounds"/>
    <property type="evidence" value="ECO:0007669"/>
    <property type="project" value="InterPro"/>
</dbReference>
<keyword evidence="5" id="KW-0812">Transmembrane</keyword>
<keyword evidence="5" id="KW-1133">Transmembrane helix</keyword>
<keyword evidence="2 3" id="KW-0326">Glycosidase</keyword>
<protein>
    <submittedName>
        <fullName evidence="7">Glycosyl hydrolase family 26</fullName>
    </submittedName>
</protein>
<dbReference type="InterPro" id="IPR017853">
    <property type="entry name" value="GH"/>
</dbReference>
<evidence type="ECO:0000256" key="2">
    <source>
        <dbReference type="ARBA" id="ARBA00023295"/>
    </source>
</evidence>
<evidence type="ECO:0000313" key="7">
    <source>
        <dbReference type="EMBL" id="PRY16026.1"/>
    </source>
</evidence>
<accession>A0A2T0R5I0</accession>
<gene>
    <name evidence="7" type="ORF">CLV37_104239</name>
</gene>
<dbReference type="PROSITE" id="PS51764">
    <property type="entry name" value="GH26"/>
    <property type="match status" value="1"/>
</dbReference>
<feature type="domain" description="GH26" evidence="6">
    <location>
        <begin position="63"/>
        <end position="382"/>
    </location>
</feature>